<comment type="caution">
    <text evidence="3">The sequence shown here is derived from an EMBL/GenBank/DDBJ whole genome shotgun (WGS) entry which is preliminary data.</text>
</comment>
<dbReference type="PANTHER" id="PTHR10622:SF10">
    <property type="entry name" value="HET DOMAIN-CONTAINING PROTEIN"/>
    <property type="match status" value="1"/>
</dbReference>
<feature type="domain" description="DUF8212" evidence="2">
    <location>
        <begin position="955"/>
        <end position="976"/>
    </location>
</feature>
<dbReference type="Pfam" id="PF26640">
    <property type="entry name" value="DUF8212"/>
    <property type="match status" value="2"/>
</dbReference>
<dbReference type="PANTHER" id="PTHR10622">
    <property type="entry name" value="HET DOMAIN-CONTAINING PROTEIN"/>
    <property type="match status" value="1"/>
</dbReference>
<reference evidence="3" key="1">
    <citation type="submission" date="2022-11" db="EMBL/GenBank/DDBJ databases">
        <title>Genome Sequence of Cubamyces cubensis.</title>
        <authorList>
            <person name="Buettner E."/>
        </authorList>
    </citation>
    <scope>NUCLEOTIDE SEQUENCE</scope>
    <source>
        <strain evidence="3">MPL-01</strain>
    </source>
</reference>
<keyword evidence="4" id="KW-1185">Reference proteome</keyword>
<dbReference type="AlphaFoldDB" id="A0AAD7TEM4"/>
<dbReference type="Pfam" id="PF06985">
    <property type="entry name" value="HET"/>
    <property type="match status" value="2"/>
</dbReference>
<accession>A0AAD7TEM4</accession>
<feature type="domain" description="DUF8212" evidence="2">
    <location>
        <begin position="235"/>
        <end position="340"/>
    </location>
</feature>
<evidence type="ECO:0000313" key="3">
    <source>
        <dbReference type="EMBL" id="KAJ8453936.1"/>
    </source>
</evidence>
<gene>
    <name evidence="3" type="ORF">ONZ51_g13319</name>
</gene>
<sequence>MPWFLTTDRAELKWFTRPPDNYAILSHVWQKGSGPPEQSFQEVQQINFECARTGQNPRELVSAKIRACCVFAGTHGFKLVWIDTCCINQMSSAELSEAINSMFVWYAKATICYAFLDDVCDCETPASPGSSFRRSEWFKRGWTLQELIAPKDVIFLTHAWTPIASKLSIAPTLHEITGIDIEVLLCKTSLEKVSVARRMSWAAGRETTREEDEAYCLMGIFGVYLPTIYGEGREAFIRLQEEIMRRIPDATMFVWGPRGDVVDTTRGYRSVFPTSSGISYIDESCLLATRPSCFTGTSCNFARVPSREFAAVYGISQHSAHFTVSSHGIQAICPIIAFSSGCILLLLPCRETVEDVEMFAALLLRIQSESPPYGIGTRLPFEEPWPLSSTIPEKTALSFQLTDQVRYRQSHQPVRFVLIPSGFDFTTCLQRPLRETEPSLRRKWKRVYVAYRRQHILCIASPSDISSTSPLFDLRRDASMSGPPYRLYFPKWVVSRLENGGFAVPPEFLEPLLVLNTGARHTLSLSNPSTEEELHIELRTDAPSLPSMSSRSRHRDLGQLWCTATVHDRSVEAVETQVSALTLSDSVEEQADNAGVAQDGFVELWEHEGGCGRKEVYLGRWRLLLAFTRLGECPRRDDPVSSHVYLFDIDLVLADIGTRALEEAASRDGGFRGVVWDIDVDLGHNSSSSPISLGTPDPARFRRDSANAVAGRLTEARPVACGSSLPTEPSWYGTIAPPEKYAILSHVWLKGTPAREQSFQDVRSIHERSQQAGEDHLSSFLSEKIKRCCELAAAHGFKLVWIDTCCINKESSAELSEALNSMFAWYAGSKVCYAYLDDVPDSEPPRAANSLFRKSQWFRRGWTLQELIAPRDVIFLSKSWVPIASKRAIPALLREITGIDEAVLLGTMPLENVSVARRLSWASQRETTRIEDEAYCLMGIFNVHLPVIYGQGMEAFIRLQEEILRRIPDATMLAWGPAPAT</sequence>
<evidence type="ECO:0008006" key="5">
    <source>
        <dbReference type="Google" id="ProtNLM"/>
    </source>
</evidence>
<protein>
    <recommendedName>
        <fullName evidence="5">HET-domain-containing protein</fullName>
    </recommendedName>
</protein>
<name>A0AAD7TEM4_9APHY</name>
<proteinExistence type="predicted"/>
<organism evidence="3 4">
    <name type="scientific">Trametes cubensis</name>
    <dbReference type="NCBI Taxonomy" id="1111947"/>
    <lineage>
        <taxon>Eukaryota</taxon>
        <taxon>Fungi</taxon>
        <taxon>Dikarya</taxon>
        <taxon>Basidiomycota</taxon>
        <taxon>Agaricomycotina</taxon>
        <taxon>Agaricomycetes</taxon>
        <taxon>Polyporales</taxon>
        <taxon>Polyporaceae</taxon>
        <taxon>Trametes</taxon>
    </lineage>
</organism>
<dbReference type="InterPro" id="IPR010730">
    <property type="entry name" value="HET"/>
</dbReference>
<dbReference type="Proteomes" id="UP001215151">
    <property type="component" value="Unassembled WGS sequence"/>
</dbReference>
<feature type="domain" description="Heterokaryon incompatibility" evidence="1">
    <location>
        <begin position="741"/>
        <end position="840"/>
    </location>
</feature>
<feature type="domain" description="Heterokaryon incompatibility" evidence="1">
    <location>
        <begin position="22"/>
        <end position="117"/>
    </location>
</feature>
<dbReference type="InterPro" id="IPR058525">
    <property type="entry name" value="DUF8212"/>
</dbReference>
<evidence type="ECO:0000313" key="4">
    <source>
        <dbReference type="Proteomes" id="UP001215151"/>
    </source>
</evidence>
<evidence type="ECO:0000259" key="2">
    <source>
        <dbReference type="Pfam" id="PF26640"/>
    </source>
</evidence>
<dbReference type="EMBL" id="JAPEVG010001107">
    <property type="protein sequence ID" value="KAJ8453936.1"/>
    <property type="molecule type" value="Genomic_DNA"/>
</dbReference>
<evidence type="ECO:0000259" key="1">
    <source>
        <dbReference type="Pfam" id="PF06985"/>
    </source>
</evidence>